<evidence type="ECO:0000313" key="1">
    <source>
        <dbReference type="EMBL" id="KAH9291316.1"/>
    </source>
</evidence>
<gene>
    <name evidence="1" type="ORF">KI387_043493</name>
</gene>
<protein>
    <submittedName>
        <fullName evidence="1">Uncharacterized protein</fullName>
    </submittedName>
</protein>
<evidence type="ECO:0000313" key="2">
    <source>
        <dbReference type="Proteomes" id="UP000824469"/>
    </source>
</evidence>
<keyword evidence="2" id="KW-1185">Reference proteome</keyword>
<dbReference type="AlphaFoldDB" id="A0AA38C1J5"/>
<comment type="caution">
    <text evidence="1">The sequence shown here is derived from an EMBL/GenBank/DDBJ whole genome shotgun (WGS) entry which is preliminary data.</text>
</comment>
<reference evidence="1 2" key="1">
    <citation type="journal article" date="2021" name="Nat. Plants">
        <title>The Taxus genome provides insights into paclitaxel biosynthesis.</title>
        <authorList>
            <person name="Xiong X."/>
            <person name="Gou J."/>
            <person name="Liao Q."/>
            <person name="Li Y."/>
            <person name="Zhou Q."/>
            <person name="Bi G."/>
            <person name="Li C."/>
            <person name="Du R."/>
            <person name="Wang X."/>
            <person name="Sun T."/>
            <person name="Guo L."/>
            <person name="Liang H."/>
            <person name="Lu P."/>
            <person name="Wu Y."/>
            <person name="Zhang Z."/>
            <person name="Ro D.K."/>
            <person name="Shang Y."/>
            <person name="Huang S."/>
            <person name="Yan J."/>
        </authorList>
    </citation>
    <scope>NUCLEOTIDE SEQUENCE [LARGE SCALE GENOMIC DNA]</scope>
    <source>
        <strain evidence="1">Ta-2019</strain>
    </source>
</reference>
<accession>A0AA38C1J5</accession>
<feature type="non-terminal residue" evidence="1">
    <location>
        <position position="75"/>
    </location>
</feature>
<organism evidence="1 2">
    <name type="scientific">Taxus chinensis</name>
    <name type="common">Chinese yew</name>
    <name type="synonym">Taxus wallichiana var. chinensis</name>
    <dbReference type="NCBI Taxonomy" id="29808"/>
    <lineage>
        <taxon>Eukaryota</taxon>
        <taxon>Viridiplantae</taxon>
        <taxon>Streptophyta</taxon>
        <taxon>Embryophyta</taxon>
        <taxon>Tracheophyta</taxon>
        <taxon>Spermatophyta</taxon>
        <taxon>Pinopsida</taxon>
        <taxon>Pinidae</taxon>
        <taxon>Conifers II</taxon>
        <taxon>Cupressales</taxon>
        <taxon>Taxaceae</taxon>
        <taxon>Taxus</taxon>
    </lineage>
</organism>
<name>A0AA38C1J5_TAXCH</name>
<feature type="non-terminal residue" evidence="1">
    <location>
        <position position="1"/>
    </location>
</feature>
<dbReference type="Proteomes" id="UP000824469">
    <property type="component" value="Unassembled WGS sequence"/>
</dbReference>
<sequence>NSGVRGLGRFGREKEKSTFDFGILWDENATKYDGSGEFRRPELGKARTKVPTPREWDISGFRPIGAQLATFVLGT</sequence>
<proteinExistence type="predicted"/>
<dbReference type="EMBL" id="JAHRHJ020003691">
    <property type="protein sequence ID" value="KAH9291316.1"/>
    <property type="molecule type" value="Genomic_DNA"/>
</dbReference>